<dbReference type="OrthoDB" id="7568253at2"/>
<protein>
    <submittedName>
        <fullName evidence="1">Uncharacterized protein</fullName>
    </submittedName>
</protein>
<evidence type="ECO:0000313" key="2">
    <source>
        <dbReference type="Proteomes" id="UP000192656"/>
    </source>
</evidence>
<keyword evidence="2" id="KW-1185">Reference proteome</keyword>
<dbReference type="Proteomes" id="UP000192656">
    <property type="component" value="Unassembled WGS sequence"/>
</dbReference>
<reference evidence="1 2" key="1">
    <citation type="submission" date="2017-04" db="EMBL/GenBank/DDBJ databases">
        <authorList>
            <person name="Afonso C.L."/>
            <person name="Miller P.J."/>
            <person name="Scott M.A."/>
            <person name="Spackman E."/>
            <person name="Goraichik I."/>
            <person name="Dimitrov K.M."/>
            <person name="Suarez D.L."/>
            <person name="Swayne D.E."/>
        </authorList>
    </citation>
    <scope>NUCLEOTIDE SEQUENCE [LARGE SCALE GENOMIC DNA]</scope>
    <source>
        <strain evidence="1 2">CGMCC 1.10972</strain>
    </source>
</reference>
<organism evidence="1 2">
    <name type="scientific">Fulvimarina manganoxydans</name>
    <dbReference type="NCBI Taxonomy" id="937218"/>
    <lineage>
        <taxon>Bacteria</taxon>
        <taxon>Pseudomonadati</taxon>
        <taxon>Pseudomonadota</taxon>
        <taxon>Alphaproteobacteria</taxon>
        <taxon>Hyphomicrobiales</taxon>
        <taxon>Aurantimonadaceae</taxon>
        <taxon>Fulvimarina</taxon>
    </lineage>
</organism>
<dbReference type="STRING" id="937218.SAMN06297251_10633"/>
<evidence type="ECO:0000313" key="1">
    <source>
        <dbReference type="EMBL" id="SMC70341.1"/>
    </source>
</evidence>
<gene>
    <name evidence="1" type="ORF">SAMN06297251_10633</name>
</gene>
<accession>A0A1W2BBZ2</accession>
<dbReference type="AlphaFoldDB" id="A0A1W2BBZ2"/>
<sequence>MDTARTSEALASPFSRSALSNGSQLLPGIDGRSASARRFRDLTRAFADELGGEEGLTTPQRALVRHAAAIVIESETLQAKIVRGETVNHEDLVRVSNVLARLMRDLGVKGAGKPKDDVPDLRTFLASRAAG</sequence>
<dbReference type="EMBL" id="FWXR01000006">
    <property type="protein sequence ID" value="SMC70341.1"/>
    <property type="molecule type" value="Genomic_DNA"/>
</dbReference>
<name>A0A1W2BBZ2_9HYPH</name>
<proteinExistence type="predicted"/>